<feature type="region of interest" description="Disordered" evidence="1">
    <location>
        <begin position="224"/>
        <end position="262"/>
    </location>
</feature>
<proteinExistence type="predicted"/>
<protein>
    <recommendedName>
        <fullName evidence="4">Minor tail protein</fullName>
    </recommendedName>
</protein>
<gene>
    <name evidence="2" type="ORF">CPT_Sycamore_018</name>
</gene>
<dbReference type="Proteomes" id="UP000663175">
    <property type="component" value="Segment"/>
</dbReference>
<name>A0A873WHF9_9CAUD</name>
<keyword evidence="3" id="KW-1185">Reference proteome</keyword>
<reference evidence="2" key="1">
    <citation type="submission" date="2020-07" db="EMBL/GenBank/DDBJ databases">
        <title>Complete genome sequence of Streptomyces phage Sycamore.</title>
        <authorList>
            <person name="Zhang X.-H."/>
            <person name="Rivera M."/>
            <person name="Marquez A."/>
            <person name="Clark J.D."/>
            <person name="Hernandez I."/>
            <person name="Liu M."/>
            <person name="Burrowes B.H."/>
        </authorList>
    </citation>
    <scope>NUCLEOTIDE SEQUENCE</scope>
</reference>
<feature type="compositionally biased region" description="Low complexity" evidence="1">
    <location>
        <begin position="238"/>
        <end position="250"/>
    </location>
</feature>
<evidence type="ECO:0000256" key="1">
    <source>
        <dbReference type="SAM" id="MobiDB-lite"/>
    </source>
</evidence>
<sequence>MALFNLPASVPTVTLHGKYLGPDGRPLSGWVEILAPIPLTFPNADAFVTGPVIVPLDSEGTFAVTLPATDVAGSNPTDWAYWITEKLQGVNDRKPYAIKLPQALKDPWLDDLAPTDPGTPNYVGVEGARIYQGTDVPPAGLGRHGDMYVRTDVTAAFLNVSDTRVTTYAKVDATWVLQTGEVRGSKIYVNNTSTSSSATKPGDLLIRSDNGDFYQRDAAGWGAVKGNLKGPKGDKGDTGATGAASTVPGPKGDKGDTGATGAAGADGSKVYAFASGTEASGKGVPGDFAIRTDTGNVYLYELPTGWTSKGSIKGPKGDTGAQGPQGVPGQNGTGSGTVNAVNGVQPDGTGLVTLTPANVGALPLTGGTIQPASGNGLTVYGATSGAIPTNYFRVTADGHTYSNSLRNTFYNIGVGDTSADFAGGNRALAFQNATVIPTTNPANGVVAYSEGGVLKVRQSDGTIVTVGSGGVTSVNSKTGAVTLAASDVGALATSDKGATNGVASLVSGKVPIAQIPTTVTGSKNEWSPSALGFAAWTVDPASTVAYTATASKYTRVGRIFYAGFNITEDTQVNSVVMFARGYGGIAAYTVLAGIYRENGTAVSRMTTAVSPPSAGQVSGSPSQMVDNHFGAVPIKLTATVTLTPGRYWGAWMQKAGGASDFAYHHVANDGYAADNFYLGTAFARAWYVDGQSALPTTANQAVGLIDHDRPVMALALT</sequence>
<evidence type="ECO:0000313" key="3">
    <source>
        <dbReference type="Proteomes" id="UP000663175"/>
    </source>
</evidence>
<dbReference type="EMBL" id="MT701593">
    <property type="protein sequence ID" value="QPB09558.1"/>
    <property type="molecule type" value="Genomic_DNA"/>
</dbReference>
<organism evidence="2 3">
    <name type="scientific">Streptomyces phage Sycamore</name>
    <dbReference type="NCBI Taxonomy" id="2767589"/>
    <lineage>
        <taxon>Viruses</taxon>
        <taxon>Duplodnaviria</taxon>
        <taxon>Heunggongvirae</taxon>
        <taxon>Uroviricota</taxon>
        <taxon>Caudoviricetes</taxon>
        <taxon>Colingsworthviridae</taxon>
        <taxon>Sycamorevirus</taxon>
        <taxon>Sycamorevirus sycamore</taxon>
    </lineage>
</organism>
<evidence type="ECO:0008006" key="4">
    <source>
        <dbReference type="Google" id="ProtNLM"/>
    </source>
</evidence>
<accession>A0A873WHF9</accession>
<evidence type="ECO:0000313" key="2">
    <source>
        <dbReference type="EMBL" id="QPB09558.1"/>
    </source>
</evidence>